<keyword evidence="11" id="KW-1185">Reference proteome</keyword>
<feature type="domain" description="MRNA cap 0 methyltransferase" evidence="9">
    <location>
        <begin position="35"/>
        <end position="337"/>
    </location>
</feature>
<evidence type="ECO:0000256" key="4">
    <source>
        <dbReference type="ARBA" id="ARBA00022691"/>
    </source>
</evidence>
<dbReference type="PANTHER" id="PTHR12189:SF2">
    <property type="entry name" value="MRNA CAP GUANINE-N7 METHYLTRANSFERASE"/>
    <property type="match status" value="1"/>
</dbReference>
<evidence type="ECO:0000256" key="2">
    <source>
        <dbReference type="ARBA" id="ARBA00022603"/>
    </source>
</evidence>
<evidence type="ECO:0000313" key="11">
    <source>
        <dbReference type="Proteomes" id="UP000613740"/>
    </source>
</evidence>
<feature type="region of interest" description="Disordered" evidence="8">
    <location>
        <begin position="354"/>
        <end position="391"/>
    </location>
</feature>
<feature type="compositionally biased region" description="Gly residues" evidence="8">
    <location>
        <begin position="365"/>
        <end position="383"/>
    </location>
</feature>
<name>A0A835WBD3_9CHLO</name>
<dbReference type="InterPro" id="IPR029063">
    <property type="entry name" value="SAM-dependent_MTases_sf"/>
</dbReference>
<dbReference type="GO" id="GO:0004482">
    <property type="term" value="F:mRNA 5'-cap (guanine-N7-)-methyltransferase activity"/>
    <property type="evidence" value="ECO:0007669"/>
    <property type="project" value="UniProtKB-EC"/>
</dbReference>
<dbReference type="SUPFAM" id="SSF53335">
    <property type="entry name" value="S-adenosyl-L-methionine-dependent methyltransferases"/>
    <property type="match status" value="1"/>
</dbReference>
<evidence type="ECO:0000313" key="10">
    <source>
        <dbReference type="EMBL" id="KAG2444195.1"/>
    </source>
</evidence>
<sequence>MADHGGGTWEQQRQHYNSHVTNLSTQEALQARNEGPAQALKHFHNHVKRQLILRFAYKQERLLDMCCGRGGDLHKWKEAQIKYVKGLDISEREVEEAQRRYAEMEARRKGPPMRCEFAAVDWLGSRPYEDVPGPGGGAAAAGPPVGGYGVVACMFALHYFFISEASLRCFLGNVAAQLRTGGYFLGTMPSGARVQELLGGKAELRLPMLRLKKRWADGPDGKPRGGPYGAGYICDIADTVTASKEGATEGSLEFLVDLQVLQDVAADFGLFPVTDYQDAVIMANFEQEDVDAPFKRFKPFFLDSPQLDTPPGKAPPPPPSSLELASSLFVAFVFQKTSGPDAVSVPMAPECSFLQPPAAGRRRGGGGGGGGGPRDDGWGGGHGGHPHDPGMMGMGGGGGGYGDMGMGGHPGYGGGGGGYGGGGAYGGGGGGYGGGGGGYGGGGGPPKRQRH</sequence>
<evidence type="ECO:0000256" key="7">
    <source>
        <dbReference type="ARBA" id="ARBA00044712"/>
    </source>
</evidence>
<keyword evidence="6" id="KW-0507">mRNA processing</keyword>
<dbReference type="Pfam" id="PF03291">
    <property type="entry name" value="mRNA_G-N7_MeTrfase"/>
    <property type="match status" value="1"/>
</dbReference>
<evidence type="ECO:0000256" key="8">
    <source>
        <dbReference type="SAM" id="MobiDB-lite"/>
    </source>
</evidence>
<comment type="caution">
    <text evidence="10">The sequence shown here is derived from an EMBL/GenBank/DDBJ whole genome shotgun (WGS) entry which is preliminary data.</text>
</comment>
<dbReference type="PANTHER" id="PTHR12189">
    <property type="entry name" value="MRNA GUANINE-7- METHYLTRANSFERASE"/>
    <property type="match status" value="1"/>
</dbReference>
<gene>
    <name evidence="10" type="ORF">HYH02_009133</name>
</gene>
<dbReference type="PROSITE" id="PS51562">
    <property type="entry name" value="RNA_CAP0_MT"/>
    <property type="match status" value="1"/>
</dbReference>
<keyword evidence="5" id="KW-0694">RNA-binding</keyword>
<reference evidence="10" key="1">
    <citation type="journal article" date="2020" name="bioRxiv">
        <title>Comparative genomics of Chlamydomonas.</title>
        <authorList>
            <person name="Craig R.J."/>
            <person name="Hasan A.R."/>
            <person name="Ness R.W."/>
            <person name="Keightley P.D."/>
        </authorList>
    </citation>
    <scope>NUCLEOTIDE SEQUENCE</scope>
    <source>
        <strain evidence="10">CCAP 11/173</strain>
    </source>
</reference>
<keyword evidence="3" id="KW-0808">Transferase</keyword>
<protein>
    <recommendedName>
        <fullName evidence="1">mRNA (guanine-N(7))-methyltransferase</fullName>
        <ecNumber evidence="1">2.1.1.56</ecNumber>
    </recommendedName>
</protein>
<dbReference type="Proteomes" id="UP000613740">
    <property type="component" value="Unassembled WGS sequence"/>
</dbReference>
<keyword evidence="2" id="KW-0489">Methyltransferase</keyword>
<dbReference type="AlphaFoldDB" id="A0A835WBD3"/>
<dbReference type="GO" id="GO:0003723">
    <property type="term" value="F:RNA binding"/>
    <property type="evidence" value="ECO:0007669"/>
    <property type="project" value="UniProtKB-KW"/>
</dbReference>
<keyword evidence="4" id="KW-0949">S-adenosyl-L-methionine</keyword>
<dbReference type="InterPro" id="IPR039753">
    <property type="entry name" value="RG7MT1"/>
</dbReference>
<keyword evidence="6" id="KW-0506">mRNA capping</keyword>
<dbReference type="CDD" id="cd02440">
    <property type="entry name" value="AdoMet_MTases"/>
    <property type="match status" value="1"/>
</dbReference>
<dbReference type="GO" id="GO:0005634">
    <property type="term" value="C:nucleus"/>
    <property type="evidence" value="ECO:0007669"/>
    <property type="project" value="TreeGrafter"/>
</dbReference>
<accession>A0A835WBD3</accession>
<dbReference type="EC" id="2.1.1.56" evidence="1"/>
<dbReference type="OrthoDB" id="10248867at2759"/>
<evidence type="ECO:0000256" key="5">
    <source>
        <dbReference type="ARBA" id="ARBA00022884"/>
    </source>
</evidence>
<dbReference type="Gene3D" id="3.40.50.150">
    <property type="entry name" value="Vaccinia Virus protein VP39"/>
    <property type="match status" value="1"/>
</dbReference>
<evidence type="ECO:0000256" key="1">
    <source>
        <dbReference type="ARBA" id="ARBA00011926"/>
    </source>
</evidence>
<organism evidence="10 11">
    <name type="scientific">Chlamydomonas schloesseri</name>
    <dbReference type="NCBI Taxonomy" id="2026947"/>
    <lineage>
        <taxon>Eukaryota</taxon>
        <taxon>Viridiplantae</taxon>
        <taxon>Chlorophyta</taxon>
        <taxon>core chlorophytes</taxon>
        <taxon>Chlorophyceae</taxon>
        <taxon>CS clade</taxon>
        <taxon>Chlamydomonadales</taxon>
        <taxon>Chlamydomonadaceae</taxon>
        <taxon>Chlamydomonas</taxon>
    </lineage>
</organism>
<proteinExistence type="predicted"/>
<evidence type="ECO:0000256" key="6">
    <source>
        <dbReference type="ARBA" id="ARBA00023042"/>
    </source>
</evidence>
<comment type="catalytic activity">
    <reaction evidence="7">
        <text>a 5'-end (5'-triphosphoguanosine)-ribonucleoside in mRNA + S-adenosyl-L-methionine = a 5'-end (N(7)-methyl 5'-triphosphoguanosine)-ribonucleoside in mRNA + S-adenosyl-L-homocysteine</text>
        <dbReference type="Rhea" id="RHEA:67008"/>
        <dbReference type="Rhea" id="RHEA-COMP:17166"/>
        <dbReference type="Rhea" id="RHEA-COMP:17167"/>
        <dbReference type="ChEBI" id="CHEBI:57856"/>
        <dbReference type="ChEBI" id="CHEBI:59789"/>
        <dbReference type="ChEBI" id="CHEBI:156461"/>
        <dbReference type="ChEBI" id="CHEBI:167617"/>
        <dbReference type="EC" id="2.1.1.56"/>
    </reaction>
</comment>
<dbReference type="InterPro" id="IPR004971">
    <property type="entry name" value="mRNA_G-N7_MeTrfase_dom"/>
</dbReference>
<evidence type="ECO:0000256" key="3">
    <source>
        <dbReference type="ARBA" id="ARBA00022679"/>
    </source>
</evidence>
<dbReference type="EMBL" id="JAEHOD010000029">
    <property type="protein sequence ID" value="KAG2444195.1"/>
    <property type="molecule type" value="Genomic_DNA"/>
</dbReference>
<evidence type="ECO:0000259" key="9">
    <source>
        <dbReference type="PROSITE" id="PS51562"/>
    </source>
</evidence>